<gene>
    <name evidence="2" type="ORF">CARUB_v10025437mg</name>
</gene>
<dbReference type="CDD" id="cd22160">
    <property type="entry name" value="F-box_AtFBL13-like"/>
    <property type="match status" value="1"/>
</dbReference>
<feature type="domain" description="F-box" evidence="1">
    <location>
        <begin position="3"/>
        <end position="39"/>
    </location>
</feature>
<dbReference type="InterPro" id="IPR055411">
    <property type="entry name" value="LRR_FXL15/At3g58940/PEG3-like"/>
</dbReference>
<sequence>MKEDRISQLPDDLISQILSHLPTKDAVQTSVLSTRWTSLWLWLPRLELSSWNIPDYNAMRSSGDRFFDSNRVTSIDVLKLSIVSGEYRNIVNDVSYLTSWIAAAIKRRIQHLEVKREPYNSTYLYEIPLSLYNCDRLVSLKLERAALASAEFVSLPCLKTMHLRNNRFPNETTFEALVSCCPVLEELEIFDFFDLLKVYRVHSQSLKRFAFRRLRSKKFYFVPGLVIDAPRLCGLEILDRVSNIWNIIITNSLGSIAKLHITLSFGLGVDNEESDSSWSSRIRSFLSKISRVMDMTISAETFKVIHQYSKLEPLPPFGYMTRLCLRLRTSEVKWLPTFLESCPNLKSLVLERDDSMLRGSEHLPCEEMNQISFASVPECLRSSLEFVVFEFLGAVADFKLGKYFLENSAVLKKLTLLSYSYNATKAELFKKFLRLPRRSHKCEVVTI</sequence>
<dbReference type="STRING" id="81985.R0HYK3"/>
<dbReference type="KEGG" id="crb:17887775"/>
<dbReference type="Gene3D" id="3.80.10.10">
    <property type="entry name" value="Ribonuclease Inhibitor"/>
    <property type="match status" value="1"/>
</dbReference>
<evidence type="ECO:0000259" key="1">
    <source>
        <dbReference type="PROSITE" id="PS50181"/>
    </source>
</evidence>
<dbReference type="SMART" id="SM00256">
    <property type="entry name" value="FBOX"/>
    <property type="match status" value="1"/>
</dbReference>
<dbReference type="Pfam" id="PF00646">
    <property type="entry name" value="F-box"/>
    <property type="match status" value="1"/>
</dbReference>
<dbReference type="PANTHER" id="PTHR31900:SF25">
    <property type="entry name" value="FBD DOMAIN-CONTAINING PROTEIN"/>
    <property type="match status" value="1"/>
</dbReference>
<dbReference type="InterPro" id="IPR001810">
    <property type="entry name" value="F-box_dom"/>
</dbReference>
<dbReference type="SUPFAM" id="SSF52047">
    <property type="entry name" value="RNI-like"/>
    <property type="match status" value="1"/>
</dbReference>
<name>R0HYK3_9BRAS</name>
<dbReference type="SMART" id="SM00579">
    <property type="entry name" value="FBD"/>
    <property type="match status" value="1"/>
</dbReference>
<reference evidence="3" key="1">
    <citation type="journal article" date="2013" name="Nat. Genet.">
        <title>The Capsella rubella genome and the genomic consequences of rapid mating system evolution.</title>
        <authorList>
            <person name="Slotte T."/>
            <person name="Hazzouri K.M."/>
            <person name="Agren J.A."/>
            <person name="Koenig D."/>
            <person name="Maumus F."/>
            <person name="Guo Y.L."/>
            <person name="Steige K."/>
            <person name="Platts A.E."/>
            <person name="Escobar J.S."/>
            <person name="Newman L.K."/>
            <person name="Wang W."/>
            <person name="Mandakova T."/>
            <person name="Vello E."/>
            <person name="Smith L.M."/>
            <person name="Henz S.R."/>
            <person name="Steffen J."/>
            <person name="Takuno S."/>
            <person name="Brandvain Y."/>
            <person name="Coop G."/>
            <person name="Andolfatto P."/>
            <person name="Hu T.T."/>
            <person name="Blanchette M."/>
            <person name="Clark R.M."/>
            <person name="Quesneville H."/>
            <person name="Nordborg M."/>
            <person name="Gaut B.S."/>
            <person name="Lysak M.A."/>
            <person name="Jenkins J."/>
            <person name="Grimwood J."/>
            <person name="Chapman J."/>
            <person name="Prochnik S."/>
            <person name="Shu S."/>
            <person name="Rokhsar D."/>
            <person name="Schmutz J."/>
            <person name="Weigel D."/>
            <person name="Wright S.I."/>
        </authorList>
    </citation>
    <scope>NUCLEOTIDE SEQUENCE [LARGE SCALE GENOMIC DNA]</scope>
    <source>
        <strain evidence="3">cv. Monte Gargano</strain>
    </source>
</reference>
<dbReference type="OrthoDB" id="1079768at2759"/>
<dbReference type="InterPro" id="IPR036047">
    <property type="entry name" value="F-box-like_dom_sf"/>
</dbReference>
<dbReference type="Gene3D" id="1.20.1280.50">
    <property type="match status" value="1"/>
</dbReference>
<organism evidence="2 3">
    <name type="scientific">Capsella rubella</name>
    <dbReference type="NCBI Taxonomy" id="81985"/>
    <lineage>
        <taxon>Eukaryota</taxon>
        <taxon>Viridiplantae</taxon>
        <taxon>Streptophyta</taxon>
        <taxon>Embryophyta</taxon>
        <taxon>Tracheophyta</taxon>
        <taxon>Spermatophyta</taxon>
        <taxon>Magnoliopsida</taxon>
        <taxon>eudicotyledons</taxon>
        <taxon>Gunneridae</taxon>
        <taxon>Pentapetalae</taxon>
        <taxon>rosids</taxon>
        <taxon>malvids</taxon>
        <taxon>Brassicales</taxon>
        <taxon>Brassicaceae</taxon>
        <taxon>Camelineae</taxon>
        <taxon>Capsella</taxon>
    </lineage>
</organism>
<dbReference type="eggNOG" id="ENOG502RYTW">
    <property type="taxonomic scope" value="Eukaryota"/>
</dbReference>
<dbReference type="AlphaFoldDB" id="R0HYK3"/>
<dbReference type="Pfam" id="PF24758">
    <property type="entry name" value="LRR_At5g56370"/>
    <property type="match status" value="1"/>
</dbReference>
<keyword evidence="3" id="KW-1185">Reference proteome</keyword>
<dbReference type="InterPro" id="IPR032675">
    <property type="entry name" value="LRR_dom_sf"/>
</dbReference>
<protein>
    <recommendedName>
        <fullName evidence="1">F-box domain-containing protein</fullName>
    </recommendedName>
</protein>
<dbReference type="EMBL" id="KB870808">
    <property type="protein sequence ID" value="EOA29168.1"/>
    <property type="molecule type" value="Genomic_DNA"/>
</dbReference>
<dbReference type="Proteomes" id="UP000029121">
    <property type="component" value="Unassembled WGS sequence"/>
</dbReference>
<evidence type="ECO:0000313" key="2">
    <source>
        <dbReference type="EMBL" id="EOA29168.1"/>
    </source>
</evidence>
<dbReference type="PANTHER" id="PTHR31900">
    <property type="entry name" value="F-BOX/RNI SUPERFAMILY PROTEIN-RELATED"/>
    <property type="match status" value="1"/>
</dbReference>
<dbReference type="InterPro" id="IPR053781">
    <property type="entry name" value="F-box_AtFBL13-like"/>
</dbReference>
<proteinExistence type="predicted"/>
<dbReference type="PROSITE" id="PS50181">
    <property type="entry name" value="FBOX"/>
    <property type="match status" value="1"/>
</dbReference>
<dbReference type="SUPFAM" id="SSF81383">
    <property type="entry name" value="F-box domain"/>
    <property type="match status" value="1"/>
</dbReference>
<accession>R0HYK3</accession>
<dbReference type="InterPro" id="IPR006566">
    <property type="entry name" value="FBD"/>
</dbReference>
<dbReference type="InterPro" id="IPR050232">
    <property type="entry name" value="FBL13/AtMIF1-like"/>
</dbReference>
<evidence type="ECO:0000313" key="3">
    <source>
        <dbReference type="Proteomes" id="UP000029121"/>
    </source>
</evidence>
<dbReference type="Pfam" id="PF08387">
    <property type="entry name" value="FBD"/>
    <property type="match status" value="1"/>
</dbReference>